<dbReference type="InterPro" id="IPR038084">
    <property type="entry name" value="PduO/GlcC-like_sf"/>
</dbReference>
<dbReference type="SUPFAM" id="SSF143744">
    <property type="entry name" value="GlcG-like"/>
    <property type="match status" value="1"/>
</dbReference>
<keyword evidence="3" id="KW-1185">Reference proteome</keyword>
<dbReference type="InterPro" id="IPR052517">
    <property type="entry name" value="GlcG_carb_metab_protein"/>
</dbReference>
<dbReference type="PANTHER" id="PTHR34309:SF1">
    <property type="entry name" value="PROTEIN GLCG"/>
    <property type="match status" value="1"/>
</dbReference>
<feature type="signal peptide" evidence="1">
    <location>
        <begin position="1"/>
        <end position="17"/>
    </location>
</feature>
<dbReference type="PANTHER" id="PTHR34309">
    <property type="entry name" value="SLR1406 PROTEIN"/>
    <property type="match status" value="1"/>
</dbReference>
<reference evidence="2 3" key="1">
    <citation type="submission" date="2019-02" db="EMBL/GenBank/DDBJ databases">
        <title>Genomic Encyclopedia of Archaeal and Bacterial Type Strains, Phase II (KMG-II): from individual species to whole genera.</title>
        <authorList>
            <person name="Goeker M."/>
        </authorList>
    </citation>
    <scope>NUCLEOTIDE SEQUENCE [LARGE SCALE GENOMIC DNA]</scope>
    <source>
        <strain evidence="2 3">DSM 18101</strain>
    </source>
</reference>
<dbReference type="OrthoDB" id="9778896at2"/>
<evidence type="ECO:0000313" key="3">
    <source>
        <dbReference type="Proteomes" id="UP000292958"/>
    </source>
</evidence>
<dbReference type="Gene3D" id="3.30.450.150">
    <property type="entry name" value="Haem-degrading domain"/>
    <property type="match status" value="1"/>
</dbReference>
<dbReference type="EMBL" id="SHKW01000002">
    <property type="protein sequence ID" value="RZU35681.1"/>
    <property type="molecule type" value="Genomic_DNA"/>
</dbReference>
<dbReference type="Proteomes" id="UP000292958">
    <property type="component" value="Unassembled WGS sequence"/>
</dbReference>
<sequence>MNRLLAAILLPAVTAFASDLPNKKYLDLANIKIMVSAAEAKAKELNVSVTICVVDESGNLLFLEKGETASLNTIQFAQKKARHAAFYGSPSREGADTIKKGHVEALEFPEFFPNQGGLPIKVNGQLLGGISASGAKSEIDEAIAQSGLDALLKQ</sequence>
<comment type="caution">
    <text evidence="2">The sequence shown here is derived from an EMBL/GenBank/DDBJ whole genome shotgun (WGS) entry which is preliminary data.</text>
</comment>
<gene>
    <name evidence="2" type="ORF">BDD14_5771</name>
</gene>
<dbReference type="RefSeq" id="WP_130424108.1">
    <property type="nucleotide sequence ID" value="NZ_SHKW01000002.1"/>
</dbReference>
<organism evidence="2 3">
    <name type="scientific">Edaphobacter modestus</name>
    <dbReference type="NCBI Taxonomy" id="388466"/>
    <lineage>
        <taxon>Bacteria</taxon>
        <taxon>Pseudomonadati</taxon>
        <taxon>Acidobacteriota</taxon>
        <taxon>Terriglobia</taxon>
        <taxon>Terriglobales</taxon>
        <taxon>Acidobacteriaceae</taxon>
        <taxon>Edaphobacter</taxon>
    </lineage>
</organism>
<evidence type="ECO:0000313" key="2">
    <source>
        <dbReference type="EMBL" id="RZU35681.1"/>
    </source>
</evidence>
<name>A0A4Q7YGQ1_9BACT</name>
<proteinExistence type="predicted"/>
<dbReference type="InterPro" id="IPR005624">
    <property type="entry name" value="PduO/GlcC-like"/>
</dbReference>
<dbReference type="AlphaFoldDB" id="A0A4Q7YGQ1"/>
<keyword evidence="1" id="KW-0732">Signal</keyword>
<dbReference type="Pfam" id="PF03928">
    <property type="entry name" value="HbpS-like"/>
    <property type="match status" value="1"/>
</dbReference>
<protein>
    <submittedName>
        <fullName evidence="2">Uncharacterized protein GlcG (DUF336 family)</fullName>
    </submittedName>
</protein>
<accession>A0A4Q7YGQ1</accession>
<feature type="chain" id="PRO_5020503605" evidence="1">
    <location>
        <begin position="18"/>
        <end position="154"/>
    </location>
</feature>
<evidence type="ECO:0000256" key="1">
    <source>
        <dbReference type="SAM" id="SignalP"/>
    </source>
</evidence>